<dbReference type="Gene3D" id="3.80.10.10">
    <property type="entry name" value="Ribonuclease Inhibitor"/>
    <property type="match status" value="1"/>
</dbReference>
<evidence type="ECO:0000256" key="1">
    <source>
        <dbReference type="ARBA" id="ARBA00008894"/>
    </source>
</evidence>
<dbReference type="InterPro" id="IPR002182">
    <property type="entry name" value="NB-ARC"/>
</dbReference>
<organism evidence="6 7">
    <name type="scientific">Cucumis melo</name>
    <name type="common">Muskmelon</name>
    <dbReference type="NCBI Taxonomy" id="3656"/>
    <lineage>
        <taxon>Eukaryota</taxon>
        <taxon>Viridiplantae</taxon>
        <taxon>Streptophyta</taxon>
        <taxon>Embryophyta</taxon>
        <taxon>Tracheophyta</taxon>
        <taxon>Spermatophyta</taxon>
        <taxon>Magnoliopsida</taxon>
        <taxon>eudicotyledons</taxon>
        <taxon>Gunneridae</taxon>
        <taxon>Pentapetalae</taxon>
        <taxon>rosids</taxon>
        <taxon>fabids</taxon>
        <taxon>Cucurbitales</taxon>
        <taxon>Cucurbitaceae</taxon>
        <taxon>Benincaseae</taxon>
        <taxon>Cucumis</taxon>
    </lineage>
</organism>
<dbReference type="EnsemblPlants" id="MELO3C007539.2.1">
    <property type="protein sequence ID" value="MELO3C007539.2.1"/>
    <property type="gene ID" value="MELO3C007539.2"/>
</dbReference>
<dbReference type="Gene3D" id="1.10.10.10">
    <property type="entry name" value="Winged helix-like DNA-binding domain superfamily/Winged helix DNA-binding domain"/>
    <property type="match status" value="1"/>
</dbReference>
<dbReference type="PROSITE" id="PS51153">
    <property type="entry name" value="RPW8"/>
    <property type="match status" value="1"/>
</dbReference>
<dbReference type="PANTHER" id="PTHR36766:SF3">
    <property type="entry name" value="RPW8 DOMAIN-CONTAINING PROTEIN"/>
    <property type="match status" value="1"/>
</dbReference>
<dbReference type="GO" id="GO:0006952">
    <property type="term" value="P:defense response"/>
    <property type="evidence" value="ECO:0007669"/>
    <property type="project" value="UniProtKB-KW"/>
</dbReference>
<protein>
    <submittedName>
        <fullName evidence="7">Probable disease resistance protein At5g66900</fullName>
    </submittedName>
</protein>
<comment type="similarity">
    <text evidence="1">Belongs to the disease resistance NB-LRR family.</text>
</comment>
<evidence type="ECO:0000256" key="2">
    <source>
        <dbReference type="ARBA" id="ARBA00022737"/>
    </source>
</evidence>
<dbReference type="InterPro" id="IPR036388">
    <property type="entry name" value="WH-like_DNA-bd_sf"/>
</dbReference>
<dbReference type="SUPFAM" id="SSF52540">
    <property type="entry name" value="P-loop containing nucleoside triphosphate hydrolases"/>
    <property type="match status" value="1"/>
</dbReference>
<reference evidence="5" key="1">
    <citation type="submission" date="2023-03" db="UniProtKB">
        <authorList>
            <consortium name="EnsemblPlants"/>
        </authorList>
    </citation>
    <scope>IDENTIFICATION</scope>
</reference>
<dbReference type="InterPro" id="IPR027417">
    <property type="entry name" value="P-loop_NTPase"/>
</dbReference>
<evidence type="ECO:0000259" key="4">
    <source>
        <dbReference type="PROSITE" id="PS51153"/>
    </source>
</evidence>
<dbReference type="InParanoid" id="A0A1S3B1E3"/>
<dbReference type="OrthoDB" id="2016095at2759"/>
<dbReference type="RefSeq" id="XP_008440241.1">
    <property type="nucleotide sequence ID" value="XM_008442019.2"/>
</dbReference>
<evidence type="ECO:0000313" key="6">
    <source>
        <dbReference type="Proteomes" id="UP001652600"/>
    </source>
</evidence>
<evidence type="ECO:0000313" key="5">
    <source>
        <dbReference type="EnsemblPlants" id="MELO3C007539.2.1"/>
    </source>
</evidence>
<keyword evidence="2" id="KW-0677">Repeat</keyword>
<evidence type="ECO:0000313" key="7">
    <source>
        <dbReference type="RefSeq" id="XP_008440241.1"/>
    </source>
</evidence>
<dbReference type="PRINTS" id="PR00364">
    <property type="entry name" value="DISEASERSIST"/>
</dbReference>
<dbReference type="Pfam" id="PF05659">
    <property type="entry name" value="RPW8"/>
    <property type="match status" value="1"/>
</dbReference>
<dbReference type="Gene3D" id="1.10.8.430">
    <property type="entry name" value="Helical domain of apoptotic protease-activating factors"/>
    <property type="match status" value="1"/>
</dbReference>
<sequence length="819" mass="94012">MALELVGGAVLGTVVGELFKAVSNLGERAISFNPVLKDIRSKLNAIFPLVKQIDELNDYLDYPKEETEKLRDLMDEGRRLLLQCGDVKLGDLNYLKKPFYTKRLRELDTALRSFMDILMLQMARDQKKNMKMMNQMMEIICRLDNRGGSSKPMDLFVPPCLVPQLREETVGLEKPVKELKVKLFKNGVQMLVVTAPGGCGKTTLALKFCHDKEVKDIFQEKIFFVAVSRKPDLKLILKDIIESLRGIQLPDLQSDERAFCYLEMWLKQTSVNRPVLIVLDDVWNGRESEVLLDNLFQLPCCKVLVTSRFYFPRFSESHYLEPLNRENAIQLFRRAASLDKGISKLPDDETVEKIIGGCKRLPLALKVIGRSLSRKPTSVWKVTGRNLARSGSIFDSDNELLECLQSSLDVLDDNMVTKQSFMDLGSFHEDQRIPASTFIDMCTVLYKLDESEAMVILDELSSRSLVNYVTTRKYGYDDDFYEEYSFTQHDILRDLAIHLMNMEPIEQRKRLILDINENDLPKWWVDQEKHPSYANLISITTDERFSASWPDMEAPEVEVLILNLQSRTYNLPGFIKRMNKLKVLVITYFGSFLTEVTSEDNQLLDCLTSLERIRFERFSVSIFSNPNPKPLINLQKISFFMCKFGQTFMDVSTPISDLLPNLLEISVDFCNNLSSVPNRLCEIVSLQKLSITNCHGLSSLPEDVGKLINLKNLRLRSCIHLEEFPESTTKLRELVLLDISNCLGLAKLPEKIGELHNLEKLDMRHCSSLRKLPLSIGNLKKVKFLCDREVGEWLKKVAPRLAKQVKVQEEEANLEWLGF</sequence>
<keyword evidence="3" id="KW-0611">Plant defense</keyword>
<dbReference type="Gene3D" id="3.40.50.300">
    <property type="entry name" value="P-loop containing nucleotide triphosphate hydrolases"/>
    <property type="match status" value="1"/>
</dbReference>
<dbReference type="InterPro" id="IPR042197">
    <property type="entry name" value="Apaf_helical"/>
</dbReference>
<dbReference type="SMR" id="A0A1S3B1E3"/>
<dbReference type="PANTHER" id="PTHR36766">
    <property type="entry name" value="PLANT BROAD-SPECTRUM MILDEW RESISTANCE PROTEIN RPW8"/>
    <property type="match status" value="1"/>
</dbReference>
<dbReference type="Pfam" id="PF00931">
    <property type="entry name" value="NB-ARC"/>
    <property type="match status" value="1"/>
</dbReference>
<dbReference type="InterPro" id="IPR008808">
    <property type="entry name" value="Powdery_mildew-R_dom"/>
</dbReference>
<dbReference type="InterPro" id="IPR032675">
    <property type="entry name" value="LRR_dom_sf"/>
</dbReference>
<feature type="domain" description="RPW8" evidence="4">
    <location>
        <begin position="1"/>
        <end position="153"/>
    </location>
</feature>
<name>A0A1S3B1E3_CUCME</name>
<dbReference type="AlphaFoldDB" id="A0A1S3B1E3"/>
<dbReference type="GO" id="GO:0043531">
    <property type="term" value="F:ADP binding"/>
    <property type="evidence" value="ECO:0007669"/>
    <property type="project" value="InterPro"/>
</dbReference>
<gene>
    <name evidence="7" type="primary">LOC103484757</name>
    <name evidence="5" type="synonym">103484757</name>
</gene>
<keyword evidence="6" id="KW-1185">Reference proteome</keyword>
<dbReference type="eggNOG" id="ENOG502QSSA">
    <property type="taxonomic scope" value="Eukaryota"/>
</dbReference>
<dbReference type="Gramene" id="MELO3C007539.2.1">
    <property type="protein sequence ID" value="MELO3C007539.2.1"/>
    <property type="gene ID" value="MELO3C007539.2"/>
</dbReference>
<proteinExistence type="inferred from homology"/>
<dbReference type="SUPFAM" id="SSF52058">
    <property type="entry name" value="L domain-like"/>
    <property type="match status" value="1"/>
</dbReference>
<reference evidence="7" key="2">
    <citation type="submission" date="2025-04" db="UniProtKB">
        <authorList>
            <consortium name="RefSeq"/>
        </authorList>
    </citation>
    <scope>IDENTIFICATION</scope>
</reference>
<dbReference type="KEGG" id="cmo:103484757"/>
<evidence type="ECO:0000256" key="3">
    <source>
        <dbReference type="ARBA" id="ARBA00022821"/>
    </source>
</evidence>
<accession>A0A1S3B1E3</accession>
<dbReference type="Proteomes" id="UP001652600">
    <property type="component" value="Chromosome 8"/>
</dbReference>
<dbReference type="GeneID" id="103484757"/>